<name>A0A642V727_9ASCO</name>
<evidence type="ECO:0000313" key="8">
    <source>
        <dbReference type="EMBL" id="KAA8915124.1"/>
    </source>
</evidence>
<dbReference type="GO" id="GO:0005886">
    <property type="term" value="C:plasma membrane"/>
    <property type="evidence" value="ECO:0007669"/>
    <property type="project" value="TreeGrafter"/>
</dbReference>
<accession>A0A642V727</accession>
<dbReference type="InterPro" id="IPR036259">
    <property type="entry name" value="MFS_trans_sf"/>
</dbReference>
<feature type="transmembrane region" description="Helical" evidence="6">
    <location>
        <begin position="326"/>
        <end position="349"/>
    </location>
</feature>
<dbReference type="Gene3D" id="1.20.1250.20">
    <property type="entry name" value="MFS general substrate transporter like domains"/>
    <property type="match status" value="1"/>
</dbReference>
<dbReference type="PANTHER" id="PTHR23502">
    <property type="entry name" value="MAJOR FACILITATOR SUPERFAMILY"/>
    <property type="match status" value="1"/>
</dbReference>
<dbReference type="VEuPathDB" id="FungiDB:TRICI_002733"/>
<evidence type="ECO:0000256" key="4">
    <source>
        <dbReference type="ARBA" id="ARBA00023136"/>
    </source>
</evidence>
<feature type="domain" description="Major facilitator superfamily (MFS) profile" evidence="7">
    <location>
        <begin position="55"/>
        <end position="489"/>
    </location>
</feature>
<dbReference type="OrthoDB" id="2533084at2759"/>
<dbReference type="InterPro" id="IPR020846">
    <property type="entry name" value="MFS_dom"/>
</dbReference>
<feature type="transmembrane region" description="Helical" evidence="6">
    <location>
        <begin position="286"/>
        <end position="314"/>
    </location>
</feature>
<reference evidence="8" key="1">
    <citation type="journal article" date="2019" name="G3 (Bethesda)">
        <title>Genome Assemblies of Two Rare Opportunistic Yeast Pathogens: Diutina rugosa (syn. Candida rugosa) and Trichomonascus ciferrii (syn. Candida ciferrii).</title>
        <authorList>
            <person name="Mixao V."/>
            <person name="Saus E."/>
            <person name="Hansen A.P."/>
            <person name="Lass-Florl C."/>
            <person name="Gabaldon T."/>
        </authorList>
    </citation>
    <scope>NUCLEOTIDE SEQUENCE</scope>
    <source>
        <strain evidence="8">CBS 4856</strain>
    </source>
</reference>
<comment type="subcellular location">
    <subcellularLocation>
        <location evidence="1">Membrane</location>
        <topology evidence="1">Multi-pass membrane protein</topology>
    </subcellularLocation>
</comment>
<feature type="compositionally biased region" description="Basic and acidic residues" evidence="5">
    <location>
        <begin position="1"/>
        <end position="11"/>
    </location>
</feature>
<feature type="transmembrane region" description="Helical" evidence="6">
    <location>
        <begin position="146"/>
        <end position="168"/>
    </location>
</feature>
<dbReference type="InterPro" id="IPR011701">
    <property type="entry name" value="MFS"/>
</dbReference>
<dbReference type="PANTHER" id="PTHR23502:SF181">
    <property type="entry name" value="MAJOR FACILITATOR SUPERFAMILY (MFS) PROFILE DOMAIN-CONTAINING PROTEIN"/>
    <property type="match status" value="1"/>
</dbReference>
<evidence type="ECO:0000256" key="2">
    <source>
        <dbReference type="ARBA" id="ARBA00022692"/>
    </source>
</evidence>
<sequence length="495" mass="53928">MSKPESNKVEELEVGSIADQGKQLKRSKEGVILHPQPSDDPNDPLNWSELKKHLALISVCWLAFFSYVSVTALVPATVELGVEFNVPKDTAVYLGNAPVAMFGVGPFLWCPLSHVIGRRSVLLMSNIVCLAGVLIVGGSINYGSCMAGRMIAALGGSAFWGLGPSIASDMFFRHARGKKIGITSVFIVTAPYFGSIIGGCIISDAALGWRWTQWLSGILIGLGLIIQLFLLPETIYFRHEGTEVDTSDQTKSKFKVFRLLGIYKPINSTGNSLLKNAYLPFKQFSLVYIFIPCFWFGVCYMSHVGITALLPLIYEEPPYYFDARGVGLGGGVSGLVGALIGEAVAGPYVDYIAKRAENSSSGYTPEKRLVAAIGGLVTCPGGLLVFGLCIQFTNSWIAPLIGQSIYIFGIEILTTTLQTYILESDPAHGVESTLVFNFSRNLMSFCTPFYMTKFIKVAETGWAFGTMALIIVVFFPSMIFLMLKGKQLRSKNLNV</sequence>
<evidence type="ECO:0000256" key="5">
    <source>
        <dbReference type="SAM" id="MobiDB-lite"/>
    </source>
</evidence>
<dbReference type="AlphaFoldDB" id="A0A642V727"/>
<protein>
    <recommendedName>
        <fullName evidence="7">Major facilitator superfamily (MFS) profile domain-containing protein</fullName>
    </recommendedName>
</protein>
<feature type="region of interest" description="Disordered" evidence="5">
    <location>
        <begin position="1"/>
        <end position="23"/>
    </location>
</feature>
<comment type="caution">
    <text evidence="8">The sequence shown here is derived from an EMBL/GenBank/DDBJ whole genome shotgun (WGS) entry which is preliminary data.</text>
</comment>
<dbReference type="PROSITE" id="PS50850">
    <property type="entry name" value="MFS"/>
    <property type="match status" value="1"/>
</dbReference>
<keyword evidence="3 6" id="KW-1133">Transmembrane helix</keyword>
<proteinExistence type="predicted"/>
<feature type="transmembrane region" description="Helical" evidence="6">
    <location>
        <begin position="54"/>
        <end position="78"/>
    </location>
</feature>
<keyword evidence="9" id="KW-1185">Reference proteome</keyword>
<gene>
    <name evidence="8" type="ORF">TRICI_002733</name>
</gene>
<feature type="transmembrane region" description="Helical" evidence="6">
    <location>
        <begin position="90"/>
        <end position="109"/>
    </location>
</feature>
<feature type="transmembrane region" description="Helical" evidence="6">
    <location>
        <begin position="463"/>
        <end position="483"/>
    </location>
</feature>
<dbReference type="GO" id="GO:0022857">
    <property type="term" value="F:transmembrane transporter activity"/>
    <property type="evidence" value="ECO:0007669"/>
    <property type="project" value="InterPro"/>
</dbReference>
<dbReference type="EMBL" id="SWFS01000184">
    <property type="protein sequence ID" value="KAA8915124.1"/>
    <property type="molecule type" value="Genomic_DNA"/>
</dbReference>
<feature type="transmembrane region" description="Helical" evidence="6">
    <location>
        <begin position="369"/>
        <end position="393"/>
    </location>
</feature>
<dbReference type="Pfam" id="PF07690">
    <property type="entry name" value="MFS_1"/>
    <property type="match status" value="1"/>
</dbReference>
<evidence type="ECO:0000259" key="7">
    <source>
        <dbReference type="PROSITE" id="PS50850"/>
    </source>
</evidence>
<evidence type="ECO:0000256" key="6">
    <source>
        <dbReference type="SAM" id="Phobius"/>
    </source>
</evidence>
<dbReference type="SUPFAM" id="SSF103473">
    <property type="entry name" value="MFS general substrate transporter"/>
    <property type="match status" value="1"/>
</dbReference>
<dbReference type="Proteomes" id="UP000761534">
    <property type="component" value="Unassembled WGS sequence"/>
</dbReference>
<evidence type="ECO:0000256" key="1">
    <source>
        <dbReference type="ARBA" id="ARBA00004141"/>
    </source>
</evidence>
<evidence type="ECO:0000256" key="3">
    <source>
        <dbReference type="ARBA" id="ARBA00022989"/>
    </source>
</evidence>
<keyword evidence="4 6" id="KW-0472">Membrane</keyword>
<keyword evidence="2 6" id="KW-0812">Transmembrane</keyword>
<evidence type="ECO:0000313" key="9">
    <source>
        <dbReference type="Proteomes" id="UP000761534"/>
    </source>
</evidence>
<feature type="transmembrane region" description="Helical" evidence="6">
    <location>
        <begin position="121"/>
        <end position="140"/>
    </location>
</feature>
<feature type="transmembrane region" description="Helical" evidence="6">
    <location>
        <begin position="180"/>
        <end position="205"/>
    </location>
</feature>
<feature type="transmembrane region" description="Helical" evidence="6">
    <location>
        <begin position="211"/>
        <end position="231"/>
    </location>
</feature>
<organism evidence="8 9">
    <name type="scientific">Trichomonascus ciferrii</name>
    <dbReference type="NCBI Taxonomy" id="44093"/>
    <lineage>
        <taxon>Eukaryota</taxon>
        <taxon>Fungi</taxon>
        <taxon>Dikarya</taxon>
        <taxon>Ascomycota</taxon>
        <taxon>Saccharomycotina</taxon>
        <taxon>Dipodascomycetes</taxon>
        <taxon>Dipodascales</taxon>
        <taxon>Trichomonascaceae</taxon>
        <taxon>Trichomonascus</taxon>
        <taxon>Trichomonascus ciferrii complex</taxon>
    </lineage>
</organism>